<reference evidence="8" key="1">
    <citation type="submission" date="2021-02" db="EMBL/GenBank/DDBJ databases">
        <title>First Annotated Genome of the Yellow-green Alga Tribonema minus.</title>
        <authorList>
            <person name="Mahan K.M."/>
        </authorList>
    </citation>
    <scope>NUCLEOTIDE SEQUENCE</scope>
    <source>
        <strain evidence="8">UTEX B ZZ1240</strain>
    </source>
</reference>
<keyword evidence="9" id="KW-1185">Reference proteome</keyword>
<feature type="domain" description="MgtC/SapB/SrpB/YhiD N-terminal" evidence="7">
    <location>
        <begin position="1"/>
        <end position="114"/>
    </location>
</feature>
<keyword evidence="3 6" id="KW-0812">Transmembrane</keyword>
<comment type="subcellular location">
    <subcellularLocation>
        <location evidence="1">Cell membrane</location>
        <topology evidence="1">Multi-pass membrane protein</topology>
    </subcellularLocation>
</comment>
<feature type="transmembrane region" description="Helical" evidence="6">
    <location>
        <begin position="81"/>
        <end position="114"/>
    </location>
</feature>
<dbReference type="InterPro" id="IPR003416">
    <property type="entry name" value="MgtC/SapB/SrpB/YhiD_fam"/>
</dbReference>
<dbReference type="Pfam" id="PF02308">
    <property type="entry name" value="MgtC"/>
    <property type="match status" value="1"/>
</dbReference>
<protein>
    <submittedName>
        <fullName evidence="8">MgtC/SapB/SrpB transporter</fullName>
    </submittedName>
</protein>
<gene>
    <name evidence="8" type="ORF">JKP88DRAFT_172786</name>
</gene>
<keyword evidence="5 6" id="KW-0472">Membrane</keyword>
<dbReference type="PANTHER" id="PTHR33778:SF1">
    <property type="entry name" value="MAGNESIUM TRANSPORTER YHID-RELATED"/>
    <property type="match status" value="1"/>
</dbReference>
<name>A0A835YH54_9STRA</name>
<accession>A0A835YH54</accession>
<dbReference type="AlphaFoldDB" id="A0A835YH54"/>
<dbReference type="OrthoDB" id="10052237at2759"/>
<evidence type="ECO:0000256" key="1">
    <source>
        <dbReference type="ARBA" id="ARBA00004651"/>
    </source>
</evidence>
<keyword evidence="2" id="KW-1003">Cell membrane</keyword>
<evidence type="ECO:0000256" key="3">
    <source>
        <dbReference type="ARBA" id="ARBA00022692"/>
    </source>
</evidence>
<feature type="transmembrane region" description="Helical" evidence="6">
    <location>
        <begin position="12"/>
        <end position="33"/>
    </location>
</feature>
<evidence type="ECO:0000256" key="2">
    <source>
        <dbReference type="ARBA" id="ARBA00022475"/>
    </source>
</evidence>
<evidence type="ECO:0000256" key="4">
    <source>
        <dbReference type="ARBA" id="ARBA00022989"/>
    </source>
</evidence>
<dbReference type="PANTHER" id="PTHR33778">
    <property type="entry name" value="PROTEIN MGTC"/>
    <property type="match status" value="1"/>
</dbReference>
<proteinExistence type="predicted"/>
<comment type="caution">
    <text evidence="8">The sequence shown here is derived from an EMBL/GenBank/DDBJ whole genome shotgun (WGS) entry which is preliminary data.</text>
</comment>
<dbReference type="PRINTS" id="PR01837">
    <property type="entry name" value="MGTCSAPBPROT"/>
</dbReference>
<dbReference type="Proteomes" id="UP000664859">
    <property type="component" value="Unassembled WGS sequence"/>
</dbReference>
<evidence type="ECO:0000313" key="9">
    <source>
        <dbReference type="Proteomes" id="UP000664859"/>
    </source>
</evidence>
<sequence length="131" mass="13175">LQRRSSQRPAGIRTMALVSLGAATFTLVSAYGFSGGDPGRVAANVASGVGFLGAGTITHPKKRVQGSSEVDADVRGLTTAAAIWIAAGLGMSAGAGMYFTAVCGTAITMVVLRLGDIRAAANKKVSVLSYG</sequence>
<evidence type="ECO:0000256" key="5">
    <source>
        <dbReference type="ARBA" id="ARBA00023136"/>
    </source>
</evidence>
<feature type="non-terminal residue" evidence="8">
    <location>
        <position position="1"/>
    </location>
</feature>
<evidence type="ECO:0000259" key="7">
    <source>
        <dbReference type="Pfam" id="PF02308"/>
    </source>
</evidence>
<keyword evidence="4 6" id="KW-1133">Transmembrane helix</keyword>
<evidence type="ECO:0000313" key="8">
    <source>
        <dbReference type="EMBL" id="KAG5175095.1"/>
    </source>
</evidence>
<dbReference type="EMBL" id="JAFCMP010000554">
    <property type="protein sequence ID" value="KAG5175095.1"/>
    <property type="molecule type" value="Genomic_DNA"/>
</dbReference>
<dbReference type="InterPro" id="IPR049177">
    <property type="entry name" value="MgtC_SapB_SrpB_YhiD_N"/>
</dbReference>
<dbReference type="GO" id="GO:0005886">
    <property type="term" value="C:plasma membrane"/>
    <property type="evidence" value="ECO:0007669"/>
    <property type="project" value="UniProtKB-SubCell"/>
</dbReference>
<evidence type="ECO:0000256" key="6">
    <source>
        <dbReference type="SAM" id="Phobius"/>
    </source>
</evidence>
<organism evidence="8 9">
    <name type="scientific">Tribonema minus</name>
    <dbReference type="NCBI Taxonomy" id="303371"/>
    <lineage>
        <taxon>Eukaryota</taxon>
        <taxon>Sar</taxon>
        <taxon>Stramenopiles</taxon>
        <taxon>Ochrophyta</taxon>
        <taxon>PX clade</taxon>
        <taxon>Xanthophyceae</taxon>
        <taxon>Tribonematales</taxon>
        <taxon>Tribonemataceae</taxon>
        <taxon>Tribonema</taxon>
    </lineage>
</organism>